<reference evidence="7 8" key="1">
    <citation type="submission" date="2014-11" db="EMBL/GenBank/DDBJ databases">
        <title>Symbiosis island explosion on the genome of extra-slow-growing strains of soybean bradyrhizobia with massive insertion sequences.</title>
        <authorList>
            <person name="Iida T."/>
            <person name="Minamisawa K."/>
        </authorList>
    </citation>
    <scope>NUCLEOTIDE SEQUENCE [LARGE SCALE GENOMIC DNA]</scope>
    <source>
        <strain evidence="7 8">NK6</strain>
    </source>
</reference>
<dbReference type="Proteomes" id="UP000063308">
    <property type="component" value="Chromosome"/>
</dbReference>
<evidence type="ECO:0000256" key="3">
    <source>
        <dbReference type="ARBA" id="ARBA00023172"/>
    </source>
</evidence>
<dbReference type="InterPro" id="IPR004107">
    <property type="entry name" value="Integrase_SAM-like_N"/>
</dbReference>
<dbReference type="InterPro" id="IPR002104">
    <property type="entry name" value="Integrase_catalytic"/>
</dbReference>
<keyword evidence="2 4" id="KW-0238">DNA-binding</keyword>
<dbReference type="InterPro" id="IPR010998">
    <property type="entry name" value="Integrase_recombinase_N"/>
</dbReference>
<dbReference type="PANTHER" id="PTHR30349">
    <property type="entry name" value="PHAGE INTEGRASE-RELATED"/>
    <property type="match status" value="1"/>
</dbReference>
<evidence type="ECO:0000313" key="7">
    <source>
        <dbReference type="EMBL" id="BAR58849.1"/>
    </source>
</evidence>
<evidence type="ECO:0000256" key="1">
    <source>
        <dbReference type="ARBA" id="ARBA00022908"/>
    </source>
</evidence>
<feature type="domain" description="Core-binding (CB)" evidence="6">
    <location>
        <begin position="317"/>
        <end position="410"/>
    </location>
</feature>
<dbReference type="GO" id="GO:0015074">
    <property type="term" value="P:DNA integration"/>
    <property type="evidence" value="ECO:0007669"/>
    <property type="project" value="UniProtKB-KW"/>
</dbReference>
<dbReference type="Pfam" id="PF02899">
    <property type="entry name" value="Phage_int_SAM_1"/>
    <property type="match status" value="1"/>
</dbReference>
<dbReference type="InterPro" id="IPR050090">
    <property type="entry name" value="Tyrosine_recombinase_XerCD"/>
</dbReference>
<protein>
    <submittedName>
        <fullName evidence="7">Site-specific integrase/recombinase</fullName>
    </submittedName>
</protein>
<evidence type="ECO:0000259" key="6">
    <source>
        <dbReference type="PROSITE" id="PS51900"/>
    </source>
</evidence>
<dbReference type="GO" id="GO:0003677">
    <property type="term" value="F:DNA binding"/>
    <property type="evidence" value="ECO:0007669"/>
    <property type="project" value="UniProtKB-UniRule"/>
</dbReference>
<organism evidence="7 8">
    <name type="scientific">Bradyrhizobium diazoefficiens</name>
    <dbReference type="NCBI Taxonomy" id="1355477"/>
    <lineage>
        <taxon>Bacteria</taxon>
        <taxon>Pseudomonadati</taxon>
        <taxon>Pseudomonadota</taxon>
        <taxon>Alphaproteobacteria</taxon>
        <taxon>Hyphomicrobiales</taxon>
        <taxon>Nitrobacteraceae</taxon>
        <taxon>Bradyrhizobium</taxon>
    </lineage>
</organism>
<evidence type="ECO:0000313" key="8">
    <source>
        <dbReference type="Proteomes" id="UP000063308"/>
    </source>
</evidence>
<dbReference type="InterPro" id="IPR044068">
    <property type="entry name" value="CB"/>
</dbReference>
<keyword evidence="3" id="KW-0233">DNA recombination</keyword>
<dbReference type="Gene3D" id="1.10.443.10">
    <property type="entry name" value="Intergrase catalytic core"/>
    <property type="match status" value="2"/>
</dbReference>
<name>A0A0E4FX06_9BRAD</name>
<dbReference type="AlphaFoldDB" id="A0A0E4FX06"/>
<dbReference type="PROSITE" id="PS51898">
    <property type="entry name" value="TYR_RECOMBINASE"/>
    <property type="match status" value="2"/>
</dbReference>
<dbReference type="InterPro" id="IPR011010">
    <property type="entry name" value="DNA_brk_join_enz"/>
</dbReference>
<proteinExistence type="predicted"/>
<dbReference type="EMBL" id="AP014685">
    <property type="protein sequence ID" value="BAR58849.1"/>
    <property type="molecule type" value="Genomic_DNA"/>
</dbReference>
<dbReference type="PROSITE" id="PS51900">
    <property type="entry name" value="CB"/>
    <property type="match status" value="1"/>
</dbReference>
<dbReference type="PANTHER" id="PTHR30349:SF90">
    <property type="entry name" value="TYROSINE RECOMBINASE XERD"/>
    <property type="match status" value="1"/>
</dbReference>
<keyword evidence="1" id="KW-0229">DNA integration</keyword>
<evidence type="ECO:0000256" key="4">
    <source>
        <dbReference type="PROSITE-ProRule" id="PRU01248"/>
    </source>
</evidence>
<sequence length="651" mass="73546">MVTKRKRRHRRSVDVRINWLQPHVDGFKDWLAQRKYTPATITEVARLLALWADWVRASGFEVETLAAGFAASASVFRGGKTTRAPQGAAALFIAYLREKNVLPPERQPSLEETWPSLAVLDAAGRLRQQKPNPLRHQLYVMLFGLIAATGLRVSEAIALKLDDIGPDSVLHVRETKFRKSRLVPLHPTVIEALGRYLEARRQHAGASDWLFPSVRHRALCPTTVNYTFRCVLRRAGIAPERSQQPRIHDLRHTFATRVLEQCGVERGAVARHFVALSTYLGHVDIRNTYWYLQATPEMMADIASAAEMLGWRERRMTKLAPLITGFLRDYMPRQRGYSPESCETYAFSFKLLFDFAAKRLGTRPSRLTIEDLDAPLIVAFLAHIEQERGNGAATRNLRLAAIKTFMRYVEHRVPSALEQIGRVHAIPVKRHDQKLIRHLTMEEVRAILNAPDLATRSGVRDRAMMHLCFAGGLRVSELVGVLTENLSLQHGASVTIRGKGRKERCLPLWKDTARDLRAWLSVRGAVRVPELFVNAQDEPMTRAGFEYVLDKHVRAAAEACPSLRSRSISPHQLRHSCAVIMLQATHDIRKVALWLGHADIRTTEVYLRMDPSEKLEAVEAVVPPELRRGRFRAPDALIASLLENASASDTT</sequence>
<dbReference type="InterPro" id="IPR013762">
    <property type="entry name" value="Integrase-like_cat_sf"/>
</dbReference>
<dbReference type="Gene3D" id="1.10.150.130">
    <property type="match status" value="1"/>
</dbReference>
<evidence type="ECO:0000256" key="2">
    <source>
        <dbReference type="ARBA" id="ARBA00023125"/>
    </source>
</evidence>
<feature type="domain" description="Tyr recombinase" evidence="5">
    <location>
        <begin position="112"/>
        <end position="304"/>
    </location>
</feature>
<dbReference type="GO" id="GO:0006310">
    <property type="term" value="P:DNA recombination"/>
    <property type="evidence" value="ECO:0007669"/>
    <property type="project" value="UniProtKB-KW"/>
</dbReference>
<accession>A0A0E4FX06</accession>
<gene>
    <name evidence="7" type="ORF">NK6_5692</name>
</gene>
<dbReference type="Pfam" id="PF00589">
    <property type="entry name" value="Phage_integrase"/>
    <property type="match status" value="2"/>
</dbReference>
<evidence type="ECO:0000259" key="5">
    <source>
        <dbReference type="PROSITE" id="PS51898"/>
    </source>
</evidence>
<dbReference type="SUPFAM" id="SSF56349">
    <property type="entry name" value="DNA breaking-rejoining enzymes"/>
    <property type="match status" value="2"/>
</dbReference>
<feature type="domain" description="Tyr recombinase" evidence="5">
    <location>
        <begin position="434"/>
        <end position="619"/>
    </location>
</feature>